<protein>
    <submittedName>
        <fullName evidence="2">DUF5134 domain-containing protein</fullName>
    </submittedName>
</protein>
<accession>A0ABT3TPI5</accession>
<dbReference type="RefSeq" id="WP_266596318.1">
    <property type="nucleotide sequence ID" value="NZ_JAPHNL010000025.1"/>
</dbReference>
<dbReference type="Pfam" id="PF17197">
    <property type="entry name" value="DUF5134"/>
    <property type="match status" value="1"/>
</dbReference>
<keyword evidence="1" id="KW-1133">Transmembrane helix</keyword>
<evidence type="ECO:0000256" key="1">
    <source>
        <dbReference type="SAM" id="Phobius"/>
    </source>
</evidence>
<feature type="transmembrane region" description="Helical" evidence="1">
    <location>
        <begin position="93"/>
        <end position="111"/>
    </location>
</feature>
<reference evidence="2" key="1">
    <citation type="submission" date="2022-10" db="EMBL/GenBank/DDBJ databases">
        <title>Streptomyces beihaiensis sp. nov., a chitin degrading actinobacterium, isolated from shrimp pond soil.</title>
        <authorList>
            <person name="Xie J."/>
            <person name="Shen N."/>
        </authorList>
    </citation>
    <scope>NUCLEOTIDE SEQUENCE</scope>
    <source>
        <strain evidence="2">GXMU-J5</strain>
    </source>
</reference>
<dbReference type="InterPro" id="IPR033458">
    <property type="entry name" value="DUF5134"/>
</dbReference>
<gene>
    <name evidence="2" type="ORF">OFY01_03980</name>
</gene>
<keyword evidence="1" id="KW-0812">Transmembrane</keyword>
<evidence type="ECO:0000313" key="3">
    <source>
        <dbReference type="Proteomes" id="UP001163064"/>
    </source>
</evidence>
<keyword evidence="3" id="KW-1185">Reference proteome</keyword>
<feature type="transmembrane region" description="Helical" evidence="1">
    <location>
        <begin position="6"/>
        <end position="26"/>
    </location>
</feature>
<keyword evidence="1" id="KW-0472">Membrane</keyword>
<comment type="caution">
    <text evidence="2">The sequence shown here is derived from an EMBL/GenBank/DDBJ whole genome shotgun (WGS) entry which is preliminary data.</text>
</comment>
<evidence type="ECO:0000313" key="2">
    <source>
        <dbReference type="EMBL" id="MCX3058943.1"/>
    </source>
</evidence>
<proteinExistence type="predicted"/>
<organism evidence="2 3">
    <name type="scientific">Streptomyces beihaiensis</name>
    <dbReference type="NCBI Taxonomy" id="2984495"/>
    <lineage>
        <taxon>Bacteria</taxon>
        <taxon>Bacillati</taxon>
        <taxon>Actinomycetota</taxon>
        <taxon>Actinomycetes</taxon>
        <taxon>Kitasatosporales</taxon>
        <taxon>Streptomycetaceae</taxon>
        <taxon>Streptomyces</taxon>
    </lineage>
</organism>
<dbReference type="EMBL" id="JAPHNL010000025">
    <property type="protein sequence ID" value="MCX3058943.1"/>
    <property type="molecule type" value="Genomic_DNA"/>
</dbReference>
<name>A0ABT3TPI5_9ACTN</name>
<feature type="transmembrane region" description="Helical" evidence="1">
    <location>
        <begin position="38"/>
        <end position="56"/>
    </location>
</feature>
<feature type="transmembrane region" description="Helical" evidence="1">
    <location>
        <begin position="62"/>
        <end position="81"/>
    </location>
</feature>
<sequence>MGLPTWTGWALVGLATATGLMCLNRARVMDDRGARRTACSEAVMGFGMALMAAPGFVAALPLWGPVLLVVVFGAVALRVIVFARGEGHRLHHGVEAVAMVYMAVVMLPAVMRETGASMAAGVGGADGMSGMSDMSGMAHGHGMGGGGMGVPWVNALMLGYFAAYVVWAGVRLVPVPVGEVAQAGAGGGGRPAPVSVWRAHALGDACRLSLGMGMLVMTLAM</sequence>
<dbReference type="Proteomes" id="UP001163064">
    <property type="component" value="Unassembled WGS sequence"/>
</dbReference>
<feature type="transmembrane region" description="Helical" evidence="1">
    <location>
        <begin position="152"/>
        <end position="170"/>
    </location>
</feature>